<dbReference type="AlphaFoldDB" id="A0A6A6U781"/>
<dbReference type="Pfam" id="PF13193">
    <property type="entry name" value="AMP-binding_C"/>
    <property type="match status" value="1"/>
</dbReference>
<dbReference type="InterPro" id="IPR042099">
    <property type="entry name" value="ANL_N_sf"/>
</dbReference>
<dbReference type="PROSITE" id="PS00455">
    <property type="entry name" value="AMP_BINDING"/>
    <property type="match status" value="1"/>
</dbReference>
<sequence length="581" mass="64582">MYTMDDRTKFVPSHFDRNTLPCTPLFSRLLRLASRLPPKPVIRDVRANLERDNLQLLNDVLSLRETLYQILPVEKVKAIHAGQDTYIAVLAPGGYCYVVAVLAILALGAAAVPLTTALPVEEAVYFIKRSGSLMMLTCDKNLDLGKRLQQSIRSSFDHEFCCIPIEPSLGSEDVPLDQIVISSNRYLDENDPGLVIFTSGTTGPPKGAVMRRAYTFDGALSVADIFGLKEDDVMLHVLPVHHATGVGITLFPFLITGCCIEFRSGGFDETWMWERWREGAKDPSKRITFFSGVPTIYMRMRRLFQQKLSKLPRSIVEEYLAGARQFRTAICGSSALPYPISDFWTQVMGKKILQRYGATEFGAVIKAHPGDENVPDGSVGEKVAGIDLKLSEGDEGEILVKSPYMFAKYLGDAEATKNAHDEQGYFKTGDIARRCGKYYFIVGRASIDIIKSGGYKISALDIEREILALPYALEVIVVGVPDDEYGQKVGAILTLQHDSLGSVNDPAWSKMTIDKLRSDLKERLAGYKMPTLLRVVEGELPKTPSGKVVKKVLGPKYFPSDYYSQKEVQIWQPISSIKAKL</sequence>
<comment type="similarity">
    <text evidence="1">Belongs to the ATP-dependent AMP-binding enzyme family.</text>
</comment>
<name>A0A6A6U781_9PEZI</name>
<organism evidence="5 6">
    <name type="scientific">Microthyrium microscopicum</name>
    <dbReference type="NCBI Taxonomy" id="703497"/>
    <lineage>
        <taxon>Eukaryota</taxon>
        <taxon>Fungi</taxon>
        <taxon>Dikarya</taxon>
        <taxon>Ascomycota</taxon>
        <taxon>Pezizomycotina</taxon>
        <taxon>Dothideomycetes</taxon>
        <taxon>Dothideomycetes incertae sedis</taxon>
        <taxon>Microthyriales</taxon>
        <taxon>Microthyriaceae</taxon>
        <taxon>Microthyrium</taxon>
    </lineage>
</organism>
<dbReference type="InterPro" id="IPR000873">
    <property type="entry name" value="AMP-dep_synth/lig_dom"/>
</dbReference>
<dbReference type="Proteomes" id="UP000799302">
    <property type="component" value="Unassembled WGS sequence"/>
</dbReference>
<keyword evidence="2" id="KW-0472">Membrane</keyword>
<reference evidence="5" key="1">
    <citation type="journal article" date="2020" name="Stud. Mycol.">
        <title>101 Dothideomycetes genomes: a test case for predicting lifestyles and emergence of pathogens.</title>
        <authorList>
            <person name="Haridas S."/>
            <person name="Albert R."/>
            <person name="Binder M."/>
            <person name="Bloem J."/>
            <person name="Labutti K."/>
            <person name="Salamov A."/>
            <person name="Andreopoulos B."/>
            <person name="Baker S."/>
            <person name="Barry K."/>
            <person name="Bills G."/>
            <person name="Bluhm B."/>
            <person name="Cannon C."/>
            <person name="Castanera R."/>
            <person name="Culley D."/>
            <person name="Daum C."/>
            <person name="Ezra D."/>
            <person name="Gonzalez J."/>
            <person name="Henrissat B."/>
            <person name="Kuo A."/>
            <person name="Liang C."/>
            <person name="Lipzen A."/>
            <person name="Lutzoni F."/>
            <person name="Magnuson J."/>
            <person name="Mondo S."/>
            <person name="Nolan M."/>
            <person name="Ohm R."/>
            <person name="Pangilinan J."/>
            <person name="Park H.-J."/>
            <person name="Ramirez L."/>
            <person name="Alfaro M."/>
            <person name="Sun H."/>
            <person name="Tritt A."/>
            <person name="Yoshinaga Y."/>
            <person name="Zwiers L.-H."/>
            <person name="Turgeon B."/>
            <person name="Goodwin S."/>
            <person name="Spatafora J."/>
            <person name="Crous P."/>
            <person name="Grigoriev I."/>
        </authorList>
    </citation>
    <scope>NUCLEOTIDE SEQUENCE</scope>
    <source>
        <strain evidence="5">CBS 115976</strain>
    </source>
</reference>
<dbReference type="InterPro" id="IPR045851">
    <property type="entry name" value="AMP-bd_C_sf"/>
</dbReference>
<dbReference type="GO" id="GO:0031956">
    <property type="term" value="F:medium-chain fatty acid-CoA ligase activity"/>
    <property type="evidence" value="ECO:0007669"/>
    <property type="project" value="TreeGrafter"/>
</dbReference>
<evidence type="ECO:0000256" key="1">
    <source>
        <dbReference type="ARBA" id="ARBA00006432"/>
    </source>
</evidence>
<feature type="domain" description="AMP-dependent synthetase/ligase" evidence="3">
    <location>
        <begin position="82"/>
        <end position="410"/>
    </location>
</feature>
<dbReference type="SUPFAM" id="SSF56801">
    <property type="entry name" value="Acetyl-CoA synthetase-like"/>
    <property type="match status" value="1"/>
</dbReference>
<dbReference type="PANTHER" id="PTHR43201">
    <property type="entry name" value="ACYL-COA SYNTHETASE"/>
    <property type="match status" value="1"/>
</dbReference>
<gene>
    <name evidence="5" type="ORF">BT63DRAFT_268671</name>
</gene>
<dbReference type="Pfam" id="PF00501">
    <property type="entry name" value="AMP-binding"/>
    <property type="match status" value="1"/>
</dbReference>
<keyword evidence="2" id="KW-0812">Transmembrane</keyword>
<proteinExistence type="inferred from homology"/>
<dbReference type="InterPro" id="IPR025110">
    <property type="entry name" value="AMP-bd_C"/>
</dbReference>
<dbReference type="PANTHER" id="PTHR43201:SF8">
    <property type="entry name" value="ACYL-COA SYNTHETASE FAMILY MEMBER 3"/>
    <property type="match status" value="1"/>
</dbReference>
<feature type="transmembrane region" description="Helical" evidence="2">
    <location>
        <begin position="85"/>
        <end position="112"/>
    </location>
</feature>
<accession>A0A6A6U781</accession>
<dbReference type="InterPro" id="IPR020845">
    <property type="entry name" value="AMP-binding_CS"/>
</dbReference>
<dbReference type="GO" id="GO:0006631">
    <property type="term" value="P:fatty acid metabolic process"/>
    <property type="evidence" value="ECO:0007669"/>
    <property type="project" value="TreeGrafter"/>
</dbReference>
<evidence type="ECO:0000313" key="5">
    <source>
        <dbReference type="EMBL" id="KAF2668125.1"/>
    </source>
</evidence>
<evidence type="ECO:0000313" key="6">
    <source>
        <dbReference type="Proteomes" id="UP000799302"/>
    </source>
</evidence>
<evidence type="ECO:0000259" key="4">
    <source>
        <dbReference type="Pfam" id="PF13193"/>
    </source>
</evidence>
<feature type="domain" description="AMP-binding enzyme C-terminal" evidence="4">
    <location>
        <begin position="462"/>
        <end position="547"/>
    </location>
</feature>
<dbReference type="EMBL" id="MU004236">
    <property type="protein sequence ID" value="KAF2668125.1"/>
    <property type="molecule type" value="Genomic_DNA"/>
</dbReference>
<dbReference type="Gene3D" id="3.30.300.30">
    <property type="match status" value="1"/>
</dbReference>
<dbReference type="Gene3D" id="3.40.50.12780">
    <property type="entry name" value="N-terminal domain of ligase-like"/>
    <property type="match status" value="1"/>
</dbReference>
<evidence type="ECO:0000256" key="2">
    <source>
        <dbReference type="SAM" id="Phobius"/>
    </source>
</evidence>
<keyword evidence="2" id="KW-1133">Transmembrane helix</keyword>
<dbReference type="OrthoDB" id="6614653at2759"/>
<evidence type="ECO:0000259" key="3">
    <source>
        <dbReference type="Pfam" id="PF00501"/>
    </source>
</evidence>
<keyword evidence="6" id="KW-1185">Reference proteome</keyword>
<protein>
    <submittedName>
        <fullName evidence="5">Fatty-acyl-CoA synthase</fullName>
    </submittedName>
</protein>